<organism evidence="1 2">
    <name type="scientific">Brassica rapa subsp. trilocularis</name>
    <dbReference type="NCBI Taxonomy" id="1813537"/>
    <lineage>
        <taxon>Eukaryota</taxon>
        <taxon>Viridiplantae</taxon>
        <taxon>Streptophyta</taxon>
        <taxon>Embryophyta</taxon>
        <taxon>Tracheophyta</taxon>
        <taxon>Spermatophyta</taxon>
        <taxon>Magnoliopsida</taxon>
        <taxon>eudicotyledons</taxon>
        <taxon>Gunneridae</taxon>
        <taxon>Pentapetalae</taxon>
        <taxon>rosids</taxon>
        <taxon>malvids</taxon>
        <taxon>Brassicales</taxon>
        <taxon>Brassicaceae</taxon>
        <taxon>Brassiceae</taxon>
        <taxon>Brassica</taxon>
    </lineage>
</organism>
<reference evidence="1 2" key="1">
    <citation type="submission" date="2021-03" db="EMBL/GenBank/DDBJ databases">
        <authorList>
            <person name="King G.J."/>
            <person name="Bancroft I."/>
            <person name="Baten A."/>
            <person name="Bloomfield J."/>
            <person name="Borpatragohain P."/>
            <person name="He Z."/>
            <person name="Irish N."/>
            <person name="Irwin J."/>
            <person name="Liu K."/>
            <person name="Mauleon R.P."/>
            <person name="Moore J."/>
            <person name="Morris R."/>
            <person name="Ostergaard L."/>
            <person name="Wang B."/>
            <person name="Wells R."/>
        </authorList>
    </citation>
    <scope>NUCLEOTIDE SEQUENCE [LARGE SCALE GENOMIC DNA]</scope>
    <source>
        <strain evidence="1">R-o-18</strain>
        <tissue evidence="1">Leaf</tissue>
    </source>
</reference>
<dbReference type="EMBL" id="JADBGQ010000190">
    <property type="protein sequence ID" value="KAG5373603.1"/>
    <property type="molecule type" value="Genomic_DNA"/>
</dbReference>
<sequence>MKCSRMCTSLAKSILTWTVHQSKLSLCQISTRISQREGPAKADMCTDGACSCPKSVHGLPTGGPHAESVVSMLKMSFSITISARSVYGIIQRDVHGQSHGKGHIADMGGQMLMEFVQRISPRSYRQPRKWASNADMCGRHAEYEFSTRISPRISTRSNNGSVQHGRRTGRAQQAEIVWSSIADRIQYIGYSTDHTSDSPREGQSI</sequence>
<evidence type="ECO:0000313" key="1">
    <source>
        <dbReference type="EMBL" id="KAG5373603.1"/>
    </source>
</evidence>
<name>A0ABQ7KKW8_BRACM</name>
<proteinExistence type="predicted"/>
<accession>A0ABQ7KKW8</accession>
<keyword evidence="2" id="KW-1185">Reference proteome</keyword>
<evidence type="ECO:0000313" key="2">
    <source>
        <dbReference type="Proteomes" id="UP000823674"/>
    </source>
</evidence>
<comment type="caution">
    <text evidence="1">The sequence shown here is derived from an EMBL/GenBank/DDBJ whole genome shotgun (WGS) entry which is preliminary data.</text>
</comment>
<gene>
    <name evidence="1" type="primary">SC347g500010.1_BraROA</name>
    <name evidence="1" type="ORF">IGI04_043079</name>
</gene>
<protein>
    <submittedName>
        <fullName evidence="1">Uncharacterized protein</fullName>
    </submittedName>
</protein>
<dbReference type="Proteomes" id="UP000823674">
    <property type="component" value="Unassembled WGS sequence"/>
</dbReference>